<dbReference type="InterPro" id="IPR001128">
    <property type="entry name" value="Cyt_P450"/>
</dbReference>
<keyword evidence="3" id="KW-0408">Iron</keyword>
<comment type="caution">
    <text evidence="4">The sequence shown here is derived from an EMBL/GenBank/DDBJ whole genome shotgun (WGS) entry which is preliminary data.</text>
</comment>
<evidence type="ECO:0000256" key="3">
    <source>
        <dbReference type="RuleBase" id="RU000461"/>
    </source>
</evidence>
<proteinExistence type="inferred from homology"/>
<reference evidence="4 5" key="1">
    <citation type="journal article" date="2019" name="Int. J. Syst. Evol. Microbiol.">
        <title>The Global Catalogue of Microorganisms (GCM) 10K type strain sequencing project: providing services to taxonomists for standard genome sequencing and annotation.</title>
        <authorList>
            <consortium name="The Broad Institute Genomics Platform"/>
            <consortium name="The Broad Institute Genome Sequencing Center for Infectious Disease"/>
            <person name="Wu L."/>
            <person name="Ma J."/>
        </authorList>
    </citation>
    <scope>NUCLEOTIDE SEQUENCE [LARGE SCALE GENOMIC DNA]</scope>
    <source>
        <strain evidence="4 5">JCM 16328</strain>
    </source>
</reference>
<keyword evidence="3" id="KW-0503">Monooxygenase</keyword>
<name>A0AAV3T7I0_9EURY</name>
<dbReference type="PANTHER" id="PTHR24305:SF166">
    <property type="entry name" value="CYTOCHROME P450 12A4, MITOCHONDRIAL-RELATED"/>
    <property type="match status" value="1"/>
</dbReference>
<keyword evidence="3" id="KW-0560">Oxidoreductase</keyword>
<dbReference type="GO" id="GO:0005506">
    <property type="term" value="F:iron ion binding"/>
    <property type="evidence" value="ECO:0007669"/>
    <property type="project" value="InterPro"/>
</dbReference>
<evidence type="ECO:0000256" key="2">
    <source>
        <dbReference type="ARBA" id="ARBA00010617"/>
    </source>
</evidence>
<comment type="similarity">
    <text evidence="2 3">Belongs to the cytochrome P450 family.</text>
</comment>
<dbReference type="Proteomes" id="UP001500420">
    <property type="component" value="Unassembled WGS sequence"/>
</dbReference>
<dbReference type="GO" id="GO:0020037">
    <property type="term" value="F:heme binding"/>
    <property type="evidence" value="ECO:0007669"/>
    <property type="project" value="InterPro"/>
</dbReference>
<dbReference type="Pfam" id="PF00067">
    <property type="entry name" value="p450"/>
    <property type="match status" value="1"/>
</dbReference>
<dbReference type="PANTHER" id="PTHR24305">
    <property type="entry name" value="CYTOCHROME P450"/>
    <property type="match status" value="1"/>
</dbReference>
<dbReference type="Gene3D" id="1.10.630.10">
    <property type="entry name" value="Cytochrome P450"/>
    <property type="match status" value="1"/>
</dbReference>
<organism evidence="4 5">
    <name type="scientific">Natronoarchaeum mannanilyticum</name>
    <dbReference type="NCBI Taxonomy" id="926360"/>
    <lineage>
        <taxon>Archaea</taxon>
        <taxon>Methanobacteriati</taxon>
        <taxon>Methanobacteriota</taxon>
        <taxon>Stenosarchaea group</taxon>
        <taxon>Halobacteria</taxon>
        <taxon>Halobacteriales</taxon>
        <taxon>Natronoarchaeaceae</taxon>
    </lineage>
</organism>
<comment type="cofactor">
    <cofactor evidence="1">
        <name>heme</name>
        <dbReference type="ChEBI" id="CHEBI:30413"/>
    </cofactor>
</comment>
<evidence type="ECO:0000256" key="1">
    <source>
        <dbReference type="ARBA" id="ARBA00001971"/>
    </source>
</evidence>
<dbReference type="EMBL" id="BAAADV010000001">
    <property type="protein sequence ID" value="GAA0668795.1"/>
    <property type="molecule type" value="Genomic_DNA"/>
</dbReference>
<dbReference type="AlphaFoldDB" id="A0AAV3T7I0"/>
<dbReference type="PROSITE" id="PS00086">
    <property type="entry name" value="CYTOCHROME_P450"/>
    <property type="match status" value="1"/>
</dbReference>
<evidence type="ECO:0000313" key="4">
    <source>
        <dbReference type="EMBL" id="GAA0668795.1"/>
    </source>
</evidence>
<dbReference type="InterPro" id="IPR002401">
    <property type="entry name" value="Cyt_P450_E_grp-I"/>
</dbReference>
<sequence length="420" mass="47678">MLGNTIAFASDPFGFVRRSVESTGDVFRMRLLGRDVYVVGDPDHVETVLLNREAFAKLEDFEVAFGDTLLSVEGEQWRRQRHAMEGFFDPTRIAEFAETMVDVAESHVDDWSSGREIGVDDEMRSIALRNLFEVVLGHSLSATERDDLAADAHALNNWFKPTSWVLPYWVPTPARREFRRGSDRLRDWARSLLDDAQDGPDEESLLATLATLQDDPDSEFDRAEVLDQVVGMIFAGHETTALAMTYALHQIAAHPDIADRFHAELDDVIDGRPSFADLRELEYAERVIDEALRLYPPVHAIPRETTERVDLGEYEIPGGEQVLLSVWSIHRDSRFYDEPLAFDPSRWEDTSPRERGYEFVPFGAGPRICIGRHFARLEMKATLAAIGRRYRLDADDEIDVTPQMTTQPAGPVNVRVTDRN</sequence>
<evidence type="ECO:0000313" key="5">
    <source>
        <dbReference type="Proteomes" id="UP001500420"/>
    </source>
</evidence>
<dbReference type="InterPro" id="IPR017972">
    <property type="entry name" value="Cyt_P450_CS"/>
</dbReference>
<dbReference type="GO" id="GO:0016705">
    <property type="term" value="F:oxidoreductase activity, acting on paired donors, with incorporation or reduction of molecular oxygen"/>
    <property type="evidence" value="ECO:0007669"/>
    <property type="project" value="InterPro"/>
</dbReference>
<dbReference type="GO" id="GO:0004497">
    <property type="term" value="F:monooxygenase activity"/>
    <property type="evidence" value="ECO:0007669"/>
    <property type="project" value="UniProtKB-KW"/>
</dbReference>
<keyword evidence="3" id="KW-0479">Metal-binding</keyword>
<dbReference type="InterPro" id="IPR036396">
    <property type="entry name" value="Cyt_P450_sf"/>
</dbReference>
<dbReference type="PRINTS" id="PR00463">
    <property type="entry name" value="EP450I"/>
</dbReference>
<dbReference type="PRINTS" id="PR00385">
    <property type="entry name" value="P450"/>
</dbReference>
<dbReference type="InterPro" id="IPR050121">
    <property type="entry name" value="Cytochrome_P450_monoxygenase"/>
</dbReference>
<dbReference type="SUPFAM" id="SSF48264">
    <property type="entry name" value="Cytochrome P450"/>
    <property type="match status" value="1"/>
</dbReference>
<keyword evidence="5" id="KW-1185">Reference proteome</keyword>
<gene>
    <name evidence="4" type="ORF">GCM10009020_13320</name>
</gene>
<keyword evidence="3" id="KW-0349">Heme</keyword>
<accession>A0AAV3T7I0</accession>
<protein>
    <submittedName>
        <fullName evidence="4">Cytochrome P450</fullName>
    </submittedName>
</protein>